<feature type="domain" description="Glycosyl transferase family 1" evidence="1">
    <location>
        <begin position="194"/>
        <end position="336"/>
    </location>
</feature>
<feature type="domain" description="Glycosyltransferase subfamily 4-like N-terminal" evidence="2">
    <location>
        <begin position="17"/>
        <end position="182"/>
    </location>
</feature>
<reference evidence="3 4" key="1">
    <citation type="submission" date="2018-06" db="EMBL/GenBank/DDBJ databases">
        <authorList>
            <consortium name="Pathogen Informatics"/>
            <person name="Doyle S."/>
        </authorList>
    </citation>
    <scope>NUCLEOTIDE SEQUENCE [LARGE SCALE GENOMIC DNA]</scope>
    <source>
        <strain evidence="3 4">NCTC12121</strain>
    </source>
</reference>
<sequence>MTQFRLALVRQKYRPDGGAERFVARALEALDSHDIELNVITRQWQGPIKPNWHIHLCDPRKWGRISRERGFAHAARALWRRQRFDLVQSHERIPGCDLYRAGDGVHQRWLAQRARILPGWKARLLWHDRYHRYVMAAERAMYQSAELRAVICNAAMIKQEIMEDFGLPDEKIHVIYNAIDHQHFLPPDETQRVTLRRQWQIPQGATCLIYVGSGFERKGLRAAIEAIAPTSRYLLVVGKDKEAARYQALAQTLDCSERVRFLGMQPETLPFYQMADGLLLPTLYDPFPNVILEAMACGLPVITSTGCGGAEFIRNGENGYVCDALDIAALRAAIMALPPQVQDSPMAKQARSKILTLTPANMSSQLTELYQDVIKK</sequence>
<dbReference type="STRING" id="93378.A9798_16455"/>
<accession>A0A376DNP1</accession>
<keyword evidence="3" id="KW-0328">Glycosyltransferase</keyword>
<evidence type="ECO:0000313" key="3">
    <source>
        <dbReference type="EMBL" id="STC92212.1"/>
    </source>
</evidence>
<dbReference type="EC" id="2.4.-.-" evidence="3"/>
<evidence type="ECO:0000259" key="2">
    <source>
        <dbReference type="Pfam" id="PF13439"/>
    </source>
</evidence>
<dbReference type="Pfam" id="PF13439">
    <property type="entry name" value="Glyco_transf_4"/>
    <property type="match status" value="1"/>
</dbReference>
<dbReference type="PANTHER" id="PTHR12526:SF623">
    <property type="entry name" value="WABG"/>
    <property type="match status" value="1"/>
</dbReference>
<gene>
    <name evidence="3" type="primary">rfaG</name>
    <name evidence="3" type="ORF">NCTC12121_03413</name>
</gene>
<dbReference type="GO" id="GO:1901135">
    <property type="term" value="P:carbohydrate derivative metabolic process"/>
    <property type="evidence" value="ECO:0007669"/>
    <property type="project" value="UniProtKB-ARBA"/>
</dbReference>
<dbReference type="CDD" id="cd03801">
    <property type="entry name" value="GT4_PimA-like"/>
    <property type="match status" value="1"/>
</dbReference>
<dbReference type="EMBL" id="UFXZ01000001">
    <property type="protein sequence ID" value="STC92212.1"/>
    <property type="molecule type" value="Genomic_DNA"/>
</dbReference>
<evidence type="ECO:0000259" key="1">
    <source>
        <dbReference type="Pfam" id="PF00534"/>
    </source>
</evidence>
<keyword evidence="3" id="KW-0808">Transferase</keyword>
<dbReference type="GO" id="GO:0016757">
    <property type="term" value="F:glycosyltransferase activity"/>
    <property type="evidence" value="ECO:0007669"/>
    <property type="project" value="UniProtKB-KW"/>
</dbReference>
<dbReference type="AlphaFoldDB" id="A0A376DNP1"/>
<dbReference type="Gene3D" id="3.40.50.2000">
    <property type="entry name" value="Glycogen Phosphorylase B"/>
    <property type="match status" value="2"/>
</dbReference>
<dbReference type="Pfam" id="PF00534">
    <property type="entry name" value="Glycos_transf_1"/>
    <property type="match status" value="1"/>
</dbReference>
<dbReference type="InterPro" id="IPR028098">
    <property type="entry name" value="Glyco_trans_4-like_N"/>
</dbReference>
<protein>
    <submittedName>
        <fullName evidence="3">Lipopolysaccharide core biosynthesis protein rfaG</fullName>
        <ecNumber evidence="3">2.4.-.-</ecNumber>
    </submittedName>
</protein>
<dbReference type="RefSeq" id="WP_024524198.1">
    <property type="nucleotide sequence ID" value="NZ_CP065626.1"/>
</dbReference>
<dbReference type="Proteomes" id="UP000255248">
    <property type="component" value="Unassembled WGS sequence"/>
</dbReference>
<proteinExistence type="predicted"/>
<dbReference type="PANTHER" id="PTHR12526">
    <property type="entry name" value="GLYCOSYLTRANSFERASE"/>
    <property type="match status" value="1"/>
</dbReference>
<evidence type="ECO:0000313" key="4">
    <source>
        <dbReference type="Proteomes" id="UP000255248"/>
    </source>
</evidence>
<dbReference type="InterPro" id="IPR001296">
    <property type="entry name" value="Glyco_trans_1"/>
</dbReference>
<name>A0A376DNP1_9GAMM</name>
<dbReference type="SUPFAM" id="SSF53756">
    <property type="entry name" value="UDP-Glycosyltransferase/glycogen phosphorylase"/>
    <property type="match status" value="1"/>
</dbReference>
<organism evidence="3 4">
    <name type="scientific">Edwardsiella hoshinae</name>
    <dbReference type="NCBI Taxonomy" id="93378"/>
    <lineage>
        <taxon>Bacteria</taxon>
        <taxon>Pseudomonadati</taxon>
        <taxon>Pseudomonadota</taxon>
        <taxon>Gammaproteobacteria</taxon>
        <taxon>Enterobacterales</taxon>
        <taxon>Hafniaceae</taxon>
        <taxon>Edwardsiella</taxon>
    </lineage>
</organism>
<dbReference type="OrthoDB" id="9802524at2"/>